<dbReference type="InterPro" id="IPR048502">
    <property type="entry name" value="NamZ_N"/>
</dbReference>
<dbReference type="InterPro" id="IPR008302">
    <property type="entry name" value="NamZ"/>
</dbReference>
<dbReference type="PANTHER" id="PTHR42915:SF1">
    <property type="entry name" value="PEPTIDOGLYCAN BETA-N-ACETYLMURAMIDASE NAMZ"/>
    <property type="match status" value="1"/>
</dbReference>
<gene>
    <name evidence="3" type="ORF">ACFQWB_09715</name>
</gene>
<keyword evidence="4" id="KW-1185">Reference proteome</keyword>
<dbReference type="EMBL" id="JBHTGQ010000021">
    <property type="protein sequence ID" value="MFC7750203.1"/>
    <property type="molecule type" value="Genomic_DNA"/>
</dbReference>
<dbReference type="Proteomes" id="UP001596528">
    <property type="component" value="Unassembled WGS sequence"/>
</dbReference>
<dbReference type="InterPro" id="IPR048503">
    <property type="entry name" value="NamZ_C"/>
</dbReference>
<dbReference type="Gene3D" id="3.40.50.12170">
    <property type="entry name" value="Uncharacterised protein PF07075, DUF1343"/>
    <property type="match status" value="1"/>
</dbReference>
<dbReference type="Gene3D" id="3.90.1150.140">
    <property type="match status" value="1"/>
</dbReference>
<dbReference type="PIRSF" id="PIRSF016719">
    <property type="entry name" value="UCP016719"/>
    <property type="match status" value="1"/>
</dbReference>
<evidence type="ECO:0000259" key="1">
    <source>
        <dbReference type="Pfam" id="PF07075"/>
    </source>
</evidence>
<protein>
    <submittedName>
        <fullName evidence="3">Exo-beta-N-acetylmuramidase NamZ domain-containing protein</fullName>
    </submittedName>
</protein>
<proteinExistence type="predicted"/>
<name>A0ABW2V3U9_9BACL</name>
<dbReference type="Pfam" id="PF07075">
    <property type="entry name" value="NamZ_N"/>
    <property type="match status" value="1"/>
</dbReference>
<evidence type="ECO:0000259" key="2">
    <source>
        <dbReference type="Pfam" id="PF20732"/>
    </source>
</evidence>
<reference evidence="4" key="1">
    <citation type="journal article" date="2019" name="Int. J. Syst. Evol. Microbiol.">
        <title>The Global Catalogue of Microorganisms (GCM) 10K type strain sequencing project: providing services to taxonomists for standard genome sequencing and annotation.</title>
        <authorList>
            <consortium name="The Broad Institute Genomics Platform"/>
            <consortium name="The Broad Institute Genome Sequencing Center for Infectious Disease"/>
            <person name="Wu L."/>
            <person name="Ma J."/>
        </authorList>
    </citation>
    <scope>NUCLEOTIDE SEQUENCE [LARGE SCALE GENOMIC DNA]</scope>
    <source>
        <strain evidence="4">JCM 18657</strain>
    </source>
</reference>
<feature type="domain" description="Peptidoglycan beta-N-acetylmuramidase NamZ N-terminal" evidence="1">
    <location>
        <begin position="26"/>
        <end position="227"/>
    </location>
</feature>
<accession>A0ABW2V3U9</accession>
<comment type="caution">
    <text evidence="3">The sequence shown here is derived from an EMBL/GenBank/DDBJ whole genome shotgun (WGS) entry which is preliminary data.</text>
</comment>
<evidence type="ECO:0000313" key="4">
    <source>
        <dbReference type="Proteomes" id="UP001596528"/>
    </source>
</evidence>
<dbReference type="RefSeq" id="WP_138790003.1">
    <property type="nucleotide sequence ID" value="NZ_JBHTGQ010000021.1"/>
</dbReference>
<sequence>MGRARTGLELLRDEGGFGQKLKGGRIGLVTNPTGITADFRTSVSVCAELPGVRLTTLFACEHGLYGEKQAGVRFEDGTDAETGLPVRSLYGRHKKPTPEMLAEVDAVLFDMQDIGVRFYTYLSTLLYVMQACAENGKRLVVLDRPNPLGGLRAEGGLLRPGYESMVGAWRMPIRTGLTIGETAAMANGLLGLGCELDVVPLSGWSREMDYAATGLPWIMPSPNMPTLDTVRVYPGTCLLEGTNLSEGRGTTRPFEWFGAPWLDGHRTAEALNARKLPGVHFHPVYATPAFSKHAGELCGGVRLFVTDAAAFEPVRAGLYILHTVASLYPERFEWLPPFREGMKPFVDLLAGGDEVRHAVGDEVRLRELLVRWEEEARQWQELRRDYLLY</sequence>
<evidence type="ECO:0000313" key="3">
    <source>
        <dbReference type="EMBL" id="MFC7750203.1"/>
    </source>
</evidence>
<dbReference type="Pfam" id="PF20732">
    <property type="entry name" value="NamZ_C"/>
    <property type="match status" value="1"/>
</dbReference>
<organism evidence="3 4">
    <name type="scientific">Paenibacillus thermoaerophilus</name>
    <dbReference type="NCBI Taxonomy" id="1215385"/>
    <lineage>
        <taxon>Bacteria</taxon>
        <taxon>Bacillati</taxon>
        <taxon>Bacillota</taxon>
        <taxon>Bacilli</taxon>
        <taxon>Bacillales</taxon>
        <taxon>Paenibacillaceae</taxon>
        <taxon>Paenibacillus</taxon>
    </lineage>
</organism>
<dbReference type="PANTHER" id="PTHR42915">
    <property type="entry name" value="HYPOTHETICAL 460 KDA PROTEIN IN FEUA-SIGW INTERGENIC REGION [PRECURSOR]"/>
    <property type="match status" value="1"/>
</dbReference>
<feature type="domain" description="Peptidoglycan beta-N-acetylmuramidase NamZ C-terminal" evidence="2">
    <location>
        <begin position="232"/>
        <end position="389"/>
    </location>
</feature>